<evidence type="ECO:0000313" key="1">
    <source>
        <dbReference type="EMBL" id="ELW69050.1"/>
    </source>
</evidence>
<dbReference type="AlphaFoldDB" id="L9L1J6"/>
<dbReference type="GO" id="GO:0003723">
    <property type="term" value="F:RNA binding"/>
    <property type="evidence" value="ECO:0007669"/>
    <property type="project" value="InterPro"/>
</dbReference>
<sequence length="149" mass="16062">MVLLLFLKTDTTPVLETVETAAATAVTSPVTAVTTATVVVARTASNPNVSKATLATKMLSLSSVFAIYKPKGPLQLLNQLKEKLSAELGMPSPEWTKRKKQTWLIWHGRTLDSAAQGVPAIRTGKGTKILTSTLSEFKRYVAIGELLTH</sequence>
<dbReference type="InParanoid" id="L9L1J6"/>
<gene>
    <name evidence="1" type="ORF">TREES_T100020340</name>
</gene>
<dbReference type="EMBL" id="KB320549">
    <property type="protein sequence ID" value="ELW69050.1"/>
    <property type="molecule type" value="Genomic_DNA"/>
</dbReference>
<reference evidence="2" key="2">
    <citation type="journal article" date="2013" name="Nat. Commun.">
        <title>Genome of the Chinese tree shrew.</title>
        <authorList>
            <person name="Fan Y."/>
            <person name="Huang Z.Y."/>
            <person name="Cao C.C."/>
            <person name="Chen C.S."/>
            <person name="Chen Y.X."/>
            <person name="Fan D.D."/>
            <person name="He J."/>
            <person name="Hou H.L."/>
            <person name="Hu L."/>
            <person name="Hu X.T."/>
            <person name="Jiang X.T."/>
            <person name="Lai R."/>
            <person name="Lang Y.S."/>
            <person name="Liang B."/>
            <person name="Liao S.G."/>
            <person name="Mu D."/>
            <person name="Ma Y.Y."/>
            <person name="Niu Y.Y."/>
            <person name="Sun X.Q."/>
            <person name="Xia J.Q."/>
            <person name="Xiao J."/>
            <person name="Xiong Z.Q."/>
            <person name="Xu L."/>
            <person name="Yang L."/>
            <person name="Zhang Y."/>
            <person name="Zhao W."/>
            <person name="Zhao X.D."/>
            <person name="Zheng Y.T."/>
            <person name="Zhou J.M."/>
            <person name="Zhu Y.B."/>
            <person name="Zhang G.J."/>
            <person name="Wang J."/>
            <person name="Yao Y.G."/>
        </authorList>
    </citation>
    <scope>NUCLEOTIDE SEQUENCE [LARGE SCALE GENOMIC DNA]</scope>
</reference>
<name>L9L1J6_TUPCH</name>
<keyword evidence="2" id="KW-1185">Reference proteome</keyword>
<evidence type="ECO:0000313" key="2">
    <source>
        <dbReference type="Proteomes" id="UP000011518"/>
    </source>
</evidence>
<protein>
    <submittedName>
        <fullName evidence="1">Putative tRNA pseudouridine synthase 1</fullName>
    </submittedName>
</protein>
<reference evidence="2" key="1">
    <citation type="submission" date="2012-07" db="EMBL/GenBank/DDBJ databases">
        <title>Genome of the Chinese tree shrew, a rising model animal genetically related to primates.</title>
        <authorList>
            <person name="Zhang G."/>
            <person name="Fan Y."/>
            <person name="Yao Y."/>
            <person name="Huang Z."/>
        </authorList>
    </citation>
    <scope>NUCLEOTIDE SEQUENCE [LARGE SCALE GENOMIC DNA]</scope>
</reference>
<organism evidence="1 2">
    <name type="scientific">Tupaia chinensis</name>
    <name type="common">Chinese tree shrew</name>
    <name type="synonym">Tupaia belangeri chinensis</name>
    <dbReference type="NCBI Taxonomy" id="246437"/>
    <lineage>
        <taxon>Eukaryota</taxon>
        <taxon>Metazoa</taxon>
        <taxon>Chordata</taxon>
        <taxon>Craniata</taxon>
        <taxon>Vertebrata</taxon>
        <taxon>Euteleostomi</taxon>
        <taxon>Mammalia</taxon>
        <taxon>Eutheria</taxon>
        <taxon>Euarchontoglires</taxon>
        <taxon>Scandentia</taxon>
        <taxon>Tupaiidae</taxon>
        <taxon>Tupaia</taxon>
    </lineage>
</organism>
<dbReference type="STRING" id="246437.L9L1J6"/>
<dbReference type="Gene3D" id="3.30.2350.10">
    <property type="entry name" value="Pseudouridine synthase"/>
    <property type="match status" value="1"/>
</dbReference>
<dbReference type="InterPro" id="IPR020103">
    <property type="entry name" value="PsdUridine_synth_cat_dom_sf"/>
</dbReference>
<dbReference type="GO" id="GO:0001522">
    <property type="term" value="P:pseudouridine synthesis"/>
    <property type="evidence" value="ECO:0007669"/>
    <property type="project" value="InterPro"/>
</dbReference>
<dbReference type="GO" id="GO:0009982">
    <property type="term" value="F:pseudouridine synthase activity"/>
    <property type="evidence" value="ECO:0007669"/>
    <property type="project" value="InterPro"/>
</dbReference>
<proteinExistence type="predicted"/>
<dbReference type="SUPFAM" id="SSF55120">
    <property type="entry name" value="Pseudouridine synthase"/>
    <property type="match status" value="1"/>
</dbReference>
<dbReference type="Proteomes" id="UP000011518">
    <property type="component" value="Unassembled WGS sequence"/>
</dbReference>
<accession>L9L1J6</accession>